<accession>A0ABW7GJ97</accession>
<keyword evidence="5" id="KW-1185">Reference proteome</keyword>
<gene>
    <name evidence="4" type="ORF">ACG04Q_10665</name>
</gene>
<dbReference type="Gene3D" id="3.10.450.40">
    <property type="match status" value="1"/>
</dbReference>
<feature type="domain" description="PepSY" evidence="3">
    <location>
        <begin position="45"/>
        <end position="102"/>
    </location>
</feature>
<dbReference type="Pfam" id="PF03413">
    <property type="entry name" value="PepSY"/>
    <property type="match status" value="1"/>
</dbReference>
<keyword evidence="2" id="KW-0732">Signal</keyword>
<dbReference type="RefSeq" id="WP_394510899.1">
    <property type="nucleotide sequence ID" value="NZ_JBIGHX010000003.1"/>
</dbReference>
<protein>
    <submittedName>
        <fullName evidence="4">PepSY domain-containing protein</fullName>
    </submittedName>
</protein>
<reference evidence="4 5" key="1">
    <citation type="submission" date="2024-08" db="EMBL/GenBank/DDBJ databases">
        <authorList>
            <person name="Lu H."/>
        </authorList>
    </citation>
    <scope>NUCLEOTIDE SEQUENCE [LARGE SCALE GENOMIC DNA]</scope>
    <source>
        <strain evidence="4 5">DXS20W</strain>
    </source>
</reference>
<name>A0ABW7GJ97_9BURK</name>
<evidence type="ECO:0000256" key="2">
    <source>
        <dbReference type="SAM" id="SignalP"/>
    </source>
</evidence>
<evidence type="ECO:0000259" key="3">
    <source>
        <dbReference type="Pfam" id="PF03413"/>
    </source>
</evidence>
<feature type="signal peptide" evidence="2">
    <location>
        <begin position="1"/>
        <end position="24"/>
    </location>
</feature>
<proteinExistence type="predicted"/>
<evidence type="ECO:0000313" key="5">
    <source>
        <dbReference type="Proteomes" id="UP001606302"/>
    </source>
</evidence>
<evidence type="ECO:0000313" key="4">
    <source>
        <dbReference type="EMBL" id="MFG6462033.1"/>
    </source>
</evidence>
<evidence type="ECO:0000256" key="1">
    <source>
        <dbReference type="SAM" id="MobiDB-lite"/>
    </source>
</evidence>
<feature type="chain" id="PRO_5047306656" evidence="2">
    <location>
        <begin position="25"/>
        <end position="122"/>
    </location>
</feature>
<sequence length="122" mass="13642">MKPPRWPRALLPCVAALWLAAAGADDRREHDHDRARAALKAGEVLPLQQVLEKVQRSHPGDVLEVELEREDGRWIYELKLLQAGGRLLRLDVDARTGQIVSTRQRPAPGDKPPPASAPERRP</sequence>
<dbReference type="Proteomes" id="UP001606302">
    <property type="component" value="Unassembled WGS sequence"/>
</dbReference>
<dbReference type="EMBL" id="JBIGHX010000003">
    <property type="protein sequence ID" value="MFG6462033.1"/>
    <property type="molecule type" value="Genomic_DNA"/>
</dbReference>
<comment type="caution">
    <text evidence="4">The sequence shown here is derived from an EMBL/GenBank/DDBJ whole genome shotgun (WGS) entry which is preliminary data.</text>
</comment>
<feature type="region of interest" description="Disordered" evidence="1">
    <location>
        <begin position="98"/>
        <end position="122"/>
    </location>
</feature>
<organism evidence="4 5">
    <name type="scientific">Pelomonas lactea</name>
    <dbReference type="NCBI Taxonomy" id="3299030"/>
    <lineage>
        <taxon>Bacteria</taxon>
        <taxon>Pseudomonadati</taxon>
        <taxon>Pseudomonadota</taxon>
        <taxon>Betaproteobacteria</taxon>
        <taxon>Burkholderiales</taxon>
        <taxon>Sphaerotilaceae</taxon>
        <taxon>Roseateles</taxon>
    </lineage>
</organism>
<dbReference type="InterPro" id="IPR025711">
    <property type="entry name" value="PepSY"/>
</dbReference>